<dbReference type="STRING" id="649638.Trad_1208"/>
<keyword evidence="2" id="KW-1185">Reference proteome</keyword>
<dbReference type="Proteomes" id="UP000000379">
    <property type="component" value="Chromosome"/>
</dbReference>
<dbReference type="KEGG" id="tra:Trad_1208"/>
<dbReference type="eggNOG" id="ENOG50337YE">
    <property type="taxonomic scope" value="Bacteria"/>
</dbReference>
<organism evidence="1 2">
    <name type="scientific">Truepera radiovictrix (strain DSM 17093 / CIP 108686 / LMG 22925 / RQ-24)</name>
    <dbReference type="NCBI Taxonomy" id="649638"/>
    <lineage>
        <taxon>Bacteria</taxon>
        <taxon>Thermotogati</taxon>
        <taxon>Deinococcota</taxon>
        <taxon>Deinococci</taxon>
        <taxon>Trueperales</taxon>
        <taxon>Trueperaceae</taxon>
        <taxon>Truepera</taxon>
    </lineage>
</organism>
<protein>
    <submittedName>
        <fullName evidence="1">Uncharacterized protein</fullName>
    </submittedName>
</protein>
<reference evidence="1 2" key="2">
    <citation type="journal article" date="2011" name="Stand. Genomic Sci.">
        <title>Complete genome sequence of Truepera radiovictrix type strain (RQ-24).</title>
        <authorList>
            <person name="Ivanova N."/>
            <person name="Rohde C."/>
            <person name="Munk C."/>
            <person name="Nolan M."/>
            <person name="Lucas S."/>
            <person name="Del Rio T.G."/>
            <person name="Tice H."/>
            <person name="Deshpande S."/>
            <person name="Cheng J.F."/>
            <person name="Tapia R."/>
            <person name="Han C."/>
            <person name="Goodwin L."/>
            <person name="Pitluck S."/>
            <person name="Liolios K."/>
            <person name="Mavromatis K."/>
            <person name="Mikhailova N."/>
            <person name="Pati A."/>
            <person name="Chen A."/>
            <person name="Palaniappan K."/>
            <person name="Land M."/>
            <person name="Hauser L."/>
            <person name="Chang Y.J."/>
            <person name="Jeffries C.D."/>
            <person name="Brambilla E."/>
            <person name="Rohde M."/>
            <person name="Goker M."/>
            <person name="Tindall B.J."/>
            <person name="Woyke T."/>
            <person name="Bristow J."/>
            <person name="Eisen J.A."/>
            <person name="Markowitz V."/>
            <person name="Hugenholtz P."/>
            <person name="Kyrpides N.C."/>
            <person name="Klenk H.P."/>
            <person name="Lapidus A."/>
        </authorList>
    </citation>
    <scope>NUCLEOTIDE SEQUENCE [LARGE SCALE GENOMIC DNA]</scope>
    <source>
        <strain evidence="2">DSM 17093 / CIP 108686 / LMG 22925 / RQ-24</strain>
    </source>
</reference>
<evidence type="ECO:0000313" key="1">
    <source>
        <dbReference type="EMBL" id="ADI14331.1"/>
    </source>
</evidence>
<dbReference type="EMBL" id="CP002049">
    <property type="protein sequence ID" value="ADI14331.1"/>
    <property type="molecule type" value="Genomic_DNA"/>
</dbReference>
<sequence>MTQPPQFEVNTDVELLGPNWEDLTALHEHRYGLAIAYVKEAIKGTSYSNAVMNLVVGPSGFYAQSKNFPAAFYGDLGELELRWLSLEEAQALAFEAVALYRAGEAQSLTALYSEAPADVFFGYRASEGERFELGHIRPALPLHLRVMVDAPEASELLGDRKGALIYQRTESGAHLMLRAPGRRQPFALLDGFEE</sequence>
<evidence type="ECO:0000313" key="2">
    <source>
        <dbReference type="Proteomes" id="UP000000379"/>
    </source>
</evidence>
<reference evidence="2" key="1">
    <citation type="submission" date="2010-05" db="EMBL/GenBank/DDBJ databases">
        <title>The complete genome of Truepera radiovictris DSM 17093.</title>
        <authorList>
            <consortium name="US DOE Joint Genome Institute (JGI-PGF)"/>
            <person name="Lucas S."/>
            <person name="Copeland A."/>
            <person name="Lapidus A."/>
            <person name="Glavina del Rio T."/>
            <person name="Dalin E."/>
            <person name="Tice H."/>
            <person name="Bruce D."/>
            <person name="Goodwin L."/>
            <person name="Pitluck S."/>
            <person name="Kyrpides N."/>
            <person name="Mavromatis K."/>
            <person name="Ovchinnikova G."/>
            <person name="Munk A.C."/>
            <person name="Detter J.C."/>
            <person name="Han C."/>
            <person name="Tapia R."/>
            <person name="Land M."/>
            <person name="Hauser L."/>
            <person name="Markowitz V."/>
            <person name="Cheng J.-F."/>
            <person name="Hugenholtz P."/>
            <person name="Woyke T."/>
            <person name="Wu D."/>
            <person name="Tindall B."/>
            <person name="Pomrenke H.G."/>
            <person name="Brambilla E."/>
            <person name="Klenk H.-P."/>
            <person name="Eisen J.A."/>
        </authorList>
    </citation>
    <scope>NUCLEOTIDE SEQUENCE [LARGE SCALE GENOMIC DNA]</scope>
    <source>
        <strain evidence="2">DSM 17093 / CIP 108686 / LMG 22925 / RQ-24</strain>
    </source>
</reference>
<name>D7CW68_TRURR</name>
<dbReference type="AlphaFoldDB" id="D7CW68"/>
<accession>D7CW68</accession>
<gene>
    <name evidence="1" type="ordered locus">Trad_1208</name>
</gene>
<dbReference type="RefSeq" id="WP_013177701.1">
    <property type="nucleotide sequence ID" value="NC_014221.1"/>
</dbReference>
<dbReference type="OrthoDB" id="25769at2"/>
<proteinExistence type="predicted"/>
<dbReference type="HOGENOM" id="CLU_1401914_0_0_0"/>